<dbReference type="RefSeq" id="WP_182175034.1">
    <property type="nucleotide sequence ID" value="NZ_JACFXU010000018.1"/>
</dbReference>
<gene>
    <name evidence="4" type="ORF">H2508_13885</name>
</gene>
<evidence type="ECO:0000313" key="4">
    <source>
        <dbReference type="EMBL" id="MBA6414200.1"/>
    </source>
</evidence>
<sequence>MKQLLFSCLIASTLFAAANANAYYVRPVAQMNSVFSDGLIQNAATSASQNIGSAVKAKVDLNNGTGKAFVDITGANQYGQAVASFGDRVSFSSNAVGTTADFSFAFDGTIDVTGVTGGSLQYGYSTNYFVFEAGSGATFANFTSHGGHLIGQNEFNSFTNPLADVSTVINGIFSDSIVIGSVKDFDIFASIGVFTSTQSHTGNVTLDFFNTGIFGIDVASGVTYSSQSGVFLNSVVPPTSVPVPGTLALLGLGLLVLIGRRRLVLSDK</sequence>
<keyword evidence="1" id="KW-1133">Transmembrane helix</keyword>
<feature type="signal peptide" evidence="2">
    <location>
        <begin position="1"/>
        <end position="22"/>
    </location>
</feature>
<evidence type="ECO:0000259" key="3">
    <source>
        <dbReference type="Pfam" id="PF07589"/>
    </source>
</evidence>
<comment type="caution">
    <text evidence="4">The sequence shown here is derived from an EMBL/GenBank/DDBJ whole genome shotgun (WGS) entry which is preliminary data.</text>
</comment>
<feature type="transmembrane region" description="Helical" evidence="1">
    <location>
        <begin position="241"/>
        <end position="259"/>
    </location>
</feature>
<dbReference type="NCBIfam" id="TIGR03382">
    <property type="entry name" value="GC_trans_RRR"/>
    <property type="match status" value="1"/>
</dbReference>
<dbReference type="InterPro" id="IPR013424">
    <property type="entry name" value="Ice-binding_C"/>
</dbReference>
<proteinExistence type="predicted"/>
<keyword evidence="2" id="KW-0732">Signal</keyword>
<reference evidence="4 5" key="1">
    <citation type="submission" date="2020-07" db="EMBL/GenBank/DDBJ databases">
        <title>Halieaceae bacterium, F7430, whole genome shotgun sequencing project.</title>
        <authorList>
            <person name="Jiang S."/>
            <person name="Liu Z.W."/>
            <person name="Du Z.J."/>
        </authorList>
    </citation>
    <scope>NUCLEOTIDE SEQUENCE [LARGE SCALE GENOMIC DNA]</scope>
    <source>
        <strain evidence="4 5">F7430</strain>
    </source>
</reference>
<evidence type="ECO:0000256" key="1">
    <source>
        <dbReference type="SAM" id="Phobius"/>
    </source>
</evidence>
<keyword evidence="5" id="KW-1185">Reference proteome</keyword>
<name>A0A7W2YKI0_9GAMM</name>
<dbReference type="AlphaFoldDB" id="A0A7W2YKI0"/>
<evidence type="ECO:0000256" key="2">
    <source>
        <dbReference type="SAM" id="SignalP"/>
    </source>
</evidence>
<organism evidence="4 5">
    <name type="scientific">Sediminihaliea albiluteola</name>
    <dbReference type="NCBI Taxonomy" id="2758564"/>
    <lineage>
        <taxon>Bacteria</taxon>
        <taxon>Pseudomonadati</taxon>
        <taxon>Pseudomonadota</taxon>
        <taxon>Gammaproteobacteria</taxon>
        <taxon>Cellvibrionales</taxon>
        <taxon>Halieaceae</taxon>
        <taxon>Sediminihaliea</taxon>
    </lineage>
</organism>
<keyword evidence="1" id="KW-0472">Membrane</keyword>
<keyword evidence="1" id="KW-0812">Transmembrane</keyword>
<dbReference type="Proteomes" id="UP000539350">
    <property type="component" value="Unassembled WGS sequence"/>
</dbReference>
<dbReference type="InterPro" id="IPR017756">
    <property type="entry name" value="TM_Gly-Cys-Arg_CS"/>
</dbReference>
<protein>
    <submittedName>
        <fullName evidence="4">PEP-CTERM sorting domain-containing protein</fullName>
    </submittedName>
</protein>
<accession>A0A7W2YKI0</accession>
<feature type="domain" description="Ice-binding protein C-terminal" evidence="3">
    <location>
        <begin position="240"/>
        <end position="262"/>
    </location>
</feature>
<dbReference type="Pfam" id="PF07589">
    <property type="entry name" value="PEP-CTERM"/>
    <property type="match status" value="1"/>
</dbReference>
<dbReference type="EMBL" id="JACFXU010000018">
    <property type="protein sequence ID" value="MBA6414200.1"/>
    <property type="molecule type" value="Genomic_DNA"/>
</dbReference>
<feature type="chain" id="PRO_5031025967" evidence="2">
    <location>
        <begin position="23"/>
        <end position="268"/>
    </location>
</feature>
<evidence type="ECO:0000313" key="5">
    <source>
        <dbReference type="Proteomes" id="UP000539350"/>
    </source>
</evidence>
<dbReference type="NCBIfam" id="TIGR02595">
    <property type="entry name" value="PEP_CTERM"/>
    <property type="match status" value="1"/>
</dbReference>